<organism evidence="13 14">
    <name type="scientific">Ascoidea rubescens DSM 1968</name>
    <dbReference type="NCBI Taxonomy" id="1344418"/>
    <lineage>
        <taxon>Eukaryota</taxon>
        <taxon>Fungi</taxon>
        <taxon>Dikarya</taxon>
        <taxon>Ascomycota</taxon>
        <taxon>Saccharomycotina</taxon>
        <taxon>Saccharomycetes</taxon>
        <taxon>Ascoideaceae</taxon>
        <taxon>Ascoidea</taxon>
    </lineage>
</organism>
<evidence type="ECO:0000313" key="14">
    <source>
        <dbReference type="Proteomes" id="UP000095038"/>
    </source>
</evidence>
<feature type="domain" description="Mediator complex subunit Med13 C-terminal" evidence="12">
    <location>
        <begin position="575"/>
        <end position="879"/>
    </location>
</feature>
<evidence type="ECO:0000256" key="8">
    <source>
        <dbReference type="ARBA" id="ARBA00023242"/>
    </source>
</evidence>
<dbReference type="PANTHER" id="PTHR48249:SF3">
    <property type="entry name" value="MEDIATOR OF RNA POLYMERASE II TRANSCRIPTION SUBUNIT 13"/>
    <property type="match status" value="1"/>
</dbReference>
<dbReference type="InParanoid" id="A0A1D2VCH8"/>
<dbReference type="GO" id="GO:0016592">
    <property type="term" value="C:mediator complex"/>
    <property type="evidence" value="ECO:0007669"/>
    <property type="project" value="InterPro"/>
</dbReference>
<dbReference type="PANTHER" id="PTHR48249">
    <property type="entry name" value="MEDIATOR OF RNA POLYMERASE II TRANSCRIPTION SUBUNIT 13"/>
    <property type="match status" value="1"/>
</dbReference>
<protein>
    <recommendedName>
        <fullName evidence="3 10">Mediator of RNA polymerase II transcription subunit 13</fullName>
    </recommendedName>
    <alternativeName>
        <fullName evidence="9 10">Mediator complex subunit 13</fullName>
    </alternativeName>
</protein>
<dbReference type="GeneID" id="30968340"/>
<gene>
    <name evidence="13" type="ORF">ASCRUDRAFT_82257</name>
</gene>
<comment type="subunit">
    <text evidence="10">Component of the SRB8-11 complex, which itself associates with the Mediator complex.</text>
</comment>
<evidence type="ECO:0000256" key="3">
    <source>
        <dbReference type="ARBA" id="ARBA00019618"/>
    </source>
</evidence>
<evidence type="ECO:0000256" key="1">
    <source>
        <dbReference type="ARBA" id="ARBA00004123"/>
    </source>
</evidence>
<reference evidence="14" key="1">
    <citation type="submission" date="2016-05" db="EMBL/GenBank/DDBJ databases">
        <title>Comparative genomics of biotechnologically important yeasts.</title>
        <authorList>
            <consortium name="DOE Joint Genome Institute"/>
            <person name="Riley R."/>
            <person name="Haridas S."/>
            <person name="Wolfe K.H."/>
            <person name="Lopes M.R."/>
            <person name="Hittinger C.T."/>
            <person name="Goker M."/>
            <person name="Salamov A."/>
            <person name="Wisecaver J."/>
            <person name="Long T.M."/>
            <person name="Aerts A.L."/>
            <person name="Barry K."/>
            <person name="Choi C."/>
            <person name="Clum A."/>
            <person name="Coughlan A.Y."/>
            <person name="Deshpande S."/>
            <person name="Douglass A.P."/>
            <person name="Hanson S.J."/>
            <person name="Klenk H.-P."/>
            <person name="Labutti K."/>
            <person name="Lapidus A."/>
            <person name="Lindquist E."/>
            <person name="Lipzen A."/>
            <person name="Meier-Kolthoff J.P."/>
            <person name="Ohm R.A."/>
            <person name="Otillar R.P."/>
            <person name="Pangilinan J."/>
            <person name="Peng Y."/>
            <person name="Rokas A."/>
            <person name="Rosa C.A."/>
            <person name="Scheuner C."/>
            <person name="Sibirny A.A."/>
            <person name="Slot J.C."/>
            <person name="Stielow J.B."/>
            <person name="Sun H."/>
            <person name="Kurtzman C.P."/>
            <person name="Blackwell M."/>
            <person name="Grigoriev I.V."/>
            <person name="Jeffries T.W."/>
        </authorList>
    </citation>
    <scope>NUCLEOTIDE SEQUENCE [LARGE SCALE GENOMIC DNA]</scope>
    <source>
        <strain evidence="14">DSM 1968</strain>
    </source>
</reference>
<comment type="subcellular location">
    <subcellularLocation>
        <location evidence="1 10">Nucleus</location>
    </subcellularLocation>
</comment>
<dbReference type="RefSeq" id="XP_020045569.1">
    <property type="nucleotide sequence ID" value="XM_020194704.1"/>
</dbReference>
<dbReference type="EMBL" id="KV454487">
    <property type="protein sequence ID" value="ODV59262.1"/>
    <property type="molecule type" value="Genomic_DNA"/>
</dbReference>
<dbReference type="InterPro" id="IPR051139">
    <property type="entry name" value="Mediator_complx_sub13"/>
</dbReference>
<keyword evidence="6 10" id="KW-0010">Activator</keyword>
<feature type="region of interest" description="Disordered" evidence="11">
    <location>
        <begin position="162"/>
        <end position="190"/>
    </location>
</feature>
<dbReference type="AlphaFoldDB" id="A0A1D2VCH8"/>
<comment type="function">
    <text evidence="10">Component of the SRB8-11 complex. The SRB8-11 complex is a regulatory module of the Mediator complex which is itself involved in regulation of basal and activated RNA polymerase II-dependent transcription. The SRB8-11 complex may be involved in the transcriptional repression of a subset of genes regulated by Mediator. It may inhibit the association of the Mediator complex with RNA polymerase II to form the holoenzyme complex.</text>
</comment>
<dbReference type="GO" id="GO:0003713">
    <property type="term" value="F:transcription coactivator activity"/>
    <property type="evidence" value="ECO:0007669"/>
    <property type="project" value="TreeGrafter"/>
</dbReference>
<evidence type="ECO:0000256" key="6">
    <source>
        <dbReference type="ARBA" id="ARBA00023159"/>
    </source>
</evidence>
<evidence type="ECO:0000256" key="10">
    <source>
        <dbReference type="RuleBase" id="RU364134"/>
    </source>
</evidence>
<sequence length="899" mass="104389">MLDDNNIVNKNKVIKQKLNENKSSELIDKNLKTKNKIQKVIDSSDKHSLNSYDELSKSINDKFNCINNKLENFFSSPNDEFNEKNNEEFNEKFKSLINIFDYFDSKTETEHKYNEVQSGTIQENSENFLIKEEFYVKNRKDPVNEIMNGSHSNEHYINNLNMNSDHDHESEVESYGLESDEEMESENDHKDIEKKIFNIDQSEKGEKTYCQHSFSSKFEESLRKLFPFVKVINLLELVDVDLSNIDGIKFRRLKGSGIINDYSFSSQLISKNEKLFEDHIFKIKQAQIKTRKLNQEIKLNFNAINFWKVLGLKPLHGPKNFKILFLVDGSNESFFETARKFLSDIIENYKNCGLGNIEKVNCSKLILNLKYQVTRKNMAGKNEVFNADNIEERRSSAGISKEEQSVNDLGFLDDGIFNVGCFNDNFDIYYQTIQKKMSVLAKALDLNERQKLKKFENLLVEQSEGVNHSILDNRPILVLFATKFNDMVSILQISKLFYEFQQLLKIPNKDFENLNSIKRSQNQEINSNNSIIESFLKVIPVEFFNSSKLPPSHETFNKFSLNLYNSCPNTSKDYVCMAKTLPEKIEFQFSSSPSADLILSEGLYLHLAYQRSIDKNWCVACWTDQWGNMKNLKSWYCPSFIINRESFNNQQFENSVGRKNSFEEVSNEMWATSIKMMSSFNGKTYLILTRTNSMIPDDELYQWKRLSISNNKIPLIVLSVKSNSKFVLDLPESSFPFDNIFKECNNLMRHGLNTNCQREEHESELVDIDKIKFNQKNQYNIVNIREEVYGIILKNSIPLFNEVSRLPLKTGFLAKPLKDSDKKLMIFEVNLLSCPSNLISTNLLKTLLIQLRNLSLYSSIAGVYNDGGKSIVPWHIIAVEKVINTLIHIRVKQPTLKEK</sequence>
<dbReference type="OrthoDB" id="103819at2759"/>
<keyword evidence="14" id="KW-1185">Reference proteome</keyword>
<dbReference type="InterPro" id="IPR009401">
    <property type="entry name" value="Med13_C"/>
</dbReference>
<keyword evidence="5 10" id="KW-0805">Transcription regulation</keyword>
<accession>A0A1D2VCH8</accession>
<keyword evidence="8 10" id="KW-0539">Nucleus</keyword>
<proteinExistence type="inferred from homology"/>
<evidence type="ECO:0000256" key="5">
    <source>
        <dbReference type="ARBA" id="ARBA00023015"/>
    </source>
</evidence>
<name>A0A1D2VCH8_9ASCO</name>
<keyword evidence="4 10" id="KW-0678">Repressor</keyword>
<evidence type="ECO:0000256" key="9">
    <source>
        <dbReference type="ARBA" id="ARBA00032008"/>
    </source>
</evidence>
<dbReference type="STRING" id="1344418.A0A1D2VCH8"/>
<evidence type="ECO:0000256" key="11">
    <source>
        <dbReference type="SAM" id="MobiDB-lite"/>
    </source>
</evidence>
<evidence type="ECO:0000256" key="7">
    <source>
        <dbReference type="ARBA" id="ARBA00023163"/>
    </source>
</evidence>
<comment type="similarity">
    <text evidence="2 10">Belongs to the Mediator complex subunit 13 family.</text>
</comment>
<evidence type="ECO:0000313" key="13">
    <source>
        <dbReference type="EMBL" id="ODV59262.1"/>
    </source>
</evidence>
<evidence type="ECO:0000259" key="12">
    <source>
        <dbReference type="Pfam" id="PF06333"/>
    </source>
</evidence>
<dbReference type="Pfam" id="PF06333">
    <property type="entry name" value="Med13_C"/>
    <property type="match status" value="1"/>
</dbReference>
<dbReference type="Proteomes" id="UP000095038">
    <property type="component" value="Unassembled WGS sequence"/>
</dbReference>
<dbReference type="GO" id="GO:0045944">
    <property type="term" value="P:positive regulation of transcription by RNA polymerase II"/>
    <property type="evidence" value="ECO:0007669"/>
    <property type="project" value="TreeGrafter"/>
</dbReference>
<evidence type="ECO:0000256" key="2">
    <source>
        <dbReference type="ARBA" id="ARBA00009354"/>
    </source>
</evidence>
<keyword evidence="7 10" id="KW-0804">Transcription</keyword>
<evidence type="ECO:0000256" key="4">
    <source>
        <dbReference type="ARBA" id="ARBA00022491"/>
    </source>
</evidence>